<organism evidence="2">
    <name type="scientific">Laccaria bicolor (strain S238N-H82 / ATCC MYA-4686)</name>
    <name type="common">Bicoloured deceiver</name>
    <name type="synonym">Laccaria laccata var. bicolor</name>
    <dbReference type="NCBI Taxonomy" id="486041"/>
    <lineage>
        <taxon>Eukaryota</taxon>
        <taxon>Fungi</taxon>
        <taxon>Dikarya</taxon>
        <taxon>Basidiomycota</taxon>
        <taxon>Agaricomycotina</taxon>
        <taxon>Agaricomycetes</taxon>
        <taxon>Agaricomycetidae</taxon>
        <taxon>Agaricales</taxon>
        <taxon>Agaricineae</taxon>
        <taxon>Hydnangiaceae</taxon>
        <taxon>Laccaria</taxon>
    </lineage>
</organism>
<protein>
    <submittedName>
        <fullName evidence="1">Predicted protein</fullName>
    </submittedName>
</protein>
<accession>B0DJ98</accession>
<reference evidence="1 2" key="1">
    <citation type="journal article" date="2008" name="Nature">
        <title>The genome of Laccaria bicolor provides insights into mycorrhizal symbiosis.</title>
        <authorList>
            <person name="Martin F."/>
            <person name="Aerts A."/>
            <person name="Ahren D."/>
            <person name="Brun A."/>
            <person name="Danchin E.G.J."/>
            <person name="Duchaussoy F."/>
            <person name="Gibon J."/>
            <person name="Kohler A."/>
            <person name="Lindquist E."/>
            <person name="Pereda V."/>
            <person name="Salamov A."/>
            <person name="Shapiro H.J."/>
            <person name="Wuyts J."/>
            <person name="Blaudez D."/>
            <person name="Buee M."/>
            <person name="Brokstein P."/>
            <person name="Canbaeck B."/>
            <person name="Cohen D."/>
            <person name="Courty P.E."/>
            <person name="Coutinho P.M."/>
            <person name="Delaruelle C."/>
            <person name="Detter J.C."/>
            <person name="Deveau A."/>
            <person name="DiFazio S."/>
            <person name="Duplessis S."/>
            <person name="Fraissinet-Tachet L."/>
            <person name="Lucic E."/>
            <person name="Frey-Klett P."/>
            <person name="Fourrey C."/>
            <person name="Feussner I."/>
            <person name="Gay G."/>
            <person name="Grimwood J."/>
            <person name="Hoegger P.J."/>
            <person name="Jain P."/>
            <person name="Kilaru S."/>
            <person name="Labbe J."/>
            <person name="Lin Y.C."/>
            <person name="Legue V."/>
            <person name="Le Tacon F."/>
            <person name="Marmeisse R."/>
            <person name="Melayah D."/>
            <person name="Montanini B."/>
            <person name="Muratet M."/>
            <person name="Nehls U."/>
            <person name="Niculita-Hirzel H."/>
            <person name="Oudot-Le Secq M.P."/>
            <person name="Peter M."/>
            <person name="Quesneville H."/>
            <person name="Rajashekar B."/>
            <person name="Reich M."/>
            <person name="Rouhier N."/>
            <person name="Schmutz J."/>
            <person name="Yin T."/>
            <person name="Chalot M."/>
            <person name="Henrissat B."/>
            <person name="Kuees U."/>
            <person name="Lucas S."/>
            <person name="Van de Peer Y."/>
            <person name="Podila G.K."/>
            <person name="Polle A."/>
            <person name="Pukkila P.J."/>
            <person name="Richardson P.M."/>
            <person name="Rouze P."/>
            <person name="Sanders I.R."/>
            <person name="Stajich J.E."/>
            <person name="Tunlid A."/>
            <person name="Tuskan G."/>
            <person name="Grigoriev I.V."/>
        </authorList>
    </citation>
    <scope>NUCLEOTIDE SEQUENCE [LARGE SCALE GENOMIC DNA]</scope>
    <source>
        <strain evidence="2">S238N-H82 / ATCC MYA-4686</strain>
    </source>
</reference>
<dbReference type="GeneID" id="6079486"/>
<dbReference type="AlphaFoldDB" id="B0DJ98"/>
<evidence type="ECO:0000313" key="2">
    <source>
        <dbReference type="Proteomes" id="UP000001194"/>
    </source>
</evidence>
<dbReference type="EMBL" id="DS547113">
    <property type="protein sequence ID" value="EDR05366.1"/>
    <property type="molecule type" value="Genomic_DNA"/>
</dbReference>
<dbReference type="RefSeq" id="XP_001883924.1">
    <property type="nucleotide sequence ID" value="XM_001883889.1"/>
</dbReference>
<proteinExistence type="predicted"/>
<dbReference type="InParanoid" id="B0DJ98"/>
<dbReference type="HOGENOM" id="CLU_1012132_0_0_1"/>
<sequence length="315" mass="35628">MQTIETYTPSLPNLHLTPFQSINTVADDVNPLYYRLTTDNFIVLTLPSGQLLYALDPATGTSLWWALRRIARVITRAAIHSIAIDPFVPVTQRGYIPQFQFDRISMQRPAVLSTLSPDCMNPLYGYTSRENIQAWFTDFQNMGRQAIQWIRAARYQSAHLRLHSGWNWDVLPQDSARLEFPDRYLIKGPDARIDSNSYSVPSICSSSASDSSSEVSSFTFDEDIIMGGIDDDDRSLVLHPLLSAYAKHYTDYDVFSKEPLIDNGYVESRLAGNSNLKDRGGCIPLRLYLVLLGMQVEPNSFESGEMQEEYTNAES</sequence>
<dbReference type="KEGG" id="lbc:LACBIDRAFT_329800"/>
<evidence type="ECO:0000313" key="1">
    <source>
        <dbReference type="EMBL" id="EDR05366.1"/>
    </source>
</evidence>
<gene>
    <name evidence="1" type="ORF">LACBIDRAFT_329800</name>
</gene>
<name>B0DJ98_LACBS</name>
<dbReference type="OrthoDB" id="3067176at2759"/>
<dbReference type="Proteomes" id="UP000001194">
    <property type="component" value="Unassembled WGS sequence"/>
</dbReference>
<keyword evidence="2" id="KW-1185">Reference proteome</keyword>